<feature type="compositionally biased region" description="Pro residues" evidence="1">
    <location>
        <begin position="418"/>
        <end position="438"/>
    </location>
</feature>
<gene>
    <name evidence="3" type="ORF">PCOR1329_LOCUS34959</name>
</gene>
<name>A0ABN9T2L9_9DINO</name>
<feature type="compositionally biased region" description="Pro residues" evidence="1">
    <location>
        <begin position="446"/>
        <end position="461"/>
    </location>
</feature>
<protein>
    <submittedName>
        <fullName evidence="3">Uncharacterized protein</fullName>
    </submittedName>
</protein>
<evidence type="ECO:0000313" key="3">
    <source>
        <dbReference type="EMBL" id="CAK0839227.1"/>
    </source>
</evidence>
<accession>A0ABN9T2L9</accession>
<keyword evidence="2" id="KW-0472">Membrane</keyword>
<organism evidence="3 4">
    <name type="scientific">Prorocentrum cordatum</name>
    <dbReference type="NCBI Taxonomy" id="2364126"/>
    <lineage>
        <taxon>Eukaryota</taxon>
        <taxon>Sar</taxon>
        <taxon>Alveolata</taxon>
        <taxon>Dinophyceae</taxon>
        <taxon>Prorocentrales</taxon>
        <taxon>Prorocentraceae</taxon>
        <taxon>Prorocentrum</taxon>
    </lineage>
</organism>
<dbReference type="Proteomes" id="UP001189429">
    <property type="component" value="Unassembled WGS sequence"/>
</dbReference>
<reference evidence="3" key="1">
    <citation type="submission" date="2023-10" db="EMBL/GenBank/DDBJ databases">
        <authorList>
            <person name="Chen Y."/>
            <person name="Shah S."/>
            <person name="Dougan E. K."/>
            <person name="Thang M."/>
            <person name="Chan C."/>
        </authorList>
    </citation>
    <scope>NUCLEOTIDE SEQUENCE [LARGE SCALE GENOMIC DNA]</scope>
</reference>
<keyword evidence="4" id="KW-1185">Reference proteome</keyword>
<dbReference type="EMBL" id="CAUYUJ010014279">
    <property type="protein sequence ID" value="CAK0839227.1"/>
    <property type="molecule type" value="Genomic_DNA"/>
</dbReference>
<sequence>MALEGAHLFNETACAALQPSSIEFSEGDLASATGIFADGRGFAARRPARPRDPGAPLLEACGPVITASRDRRFAGAGTFAANARAHFDINTRWIRGRSDSAGKEQAAMAKRGADARFSGDPELIYLKRLEQVRKQETDLRVRHLLGPPVIEARRAPTLNGCAFEDELNDRTELASMSSSSEPARDTARSLIQGGSAAPKLSNVALGVDLRKFQDQCKRGGRGGCLAMPGGDDLAFGIVGGSDGGTRVLMLELFLLEVAPLASTECQRQLQPMIIPMGPCTASIVDQHRQQVEMRTHAAVRSMASFQGFPDRMEAADLQLPGTAQSLHPGSPRFFRTGCDILQWMMGLPDVRQPAHPPRPASACMMATPRPLEPTCDRQAGTEHCEHKLRGTPFVDPELPRVPPGLGGPDGRSGRPPAGLHPPAAPWPPPPLPPPPVRPPAETQAPAGPPAPPPLSAPPPPALDSRAACSPAGRGSASPRPAPSQVRGGREAAAACEQARRRRGAGTAAAASGLRLTKRWCNLAMFCQCCLYAAYALLWGGLVQLAFATVMVFVFFATVPSGASSWEDLRACATVRGLRSLCEVLPRG</sequence>
<feature type="transmembrane region" description="Helical" evidence="2">
    <location>
        <begin position="531"/>
        <end position="555"/>
    </location>
</feature>
<evidence type="ECO:0000256" key="1">
    <source>
        <dbReference type="SAM" id="MobiDB-lite"/>
    </source>
</evidence>
<keyword evidence="2" id="KW-1133">Transmembrane helix</keyword>
<comment type="caution">
    <text evidence="3">The sequence shown here is derived from an EMBL/GenBank/DDBJ whole genome shotgun (WGS) entry which is preliminary data.</text>
</comment>
<feature type="region of interest" description="Disordered" evidence="1">
    <location>
        <begin position="387"/>
        <end position="493"/>
    </location>
</feature>
<evidence type="ECO:0000256" key="2">
    <source>
        <dbReference type="SAM" id="Phobius"/>
    </source>
</evidence>
<proteinExistence type="predicted"/>
<evidence type="ECO:0000313" key="4">
    <source>
        <dbReference type="Proteomes" id="UP001189429"/>
    </source>
</evidence>
<keyword evidence="2" id="KW-0812">Transmembrane</keyword>